<dbReference type="Proteomes" id="UP000317893">
    <property type="component" value="Unassembled WGS sequence"/>
</dbReference>
<dbReference type="OrthoDB" id="2962349at2"/>
<evidence type="ECO:0008006" key="3">
    <source>
        <dbReference type="Google" id="ProtNLM"/>
    </source>
</evidence>
<name>A0A542DYM0_9MICO</name>
<dbReference type="RefSeq" id="WP_141847438.1">
    <property type="nucleotide sequence ID" value="NZ_BAAAPR010000002.1"/>
</dbReference>
<protein>
    <recommendedName>
        <fullName evidence="3">Heme peroxidase</fullName>
    </recommendedName>
</protein>
<evidence type="ECO:0000313" key="2">
    <source>
        <dbReference type="Proteomes" id="UP000317893"/>
    </source>
</evidence>
<gene>
    <name evidence="1" type="ORF">FB458_1102</name>
</gene>
<organism evidence="1 2">
    <name type="scientific">Lapillicoccus jejuensis</name>
    <dbReference type="NCBI Taxonomy" id="402171"/>
    <lineage>
        <taxon>Bacteria</taxon>
        <taxon>Bacillati</taxon>
        <taxon>Actinomycetota</taxon>
        <taxon>Actinomycetes</taxon>
        <taxon>Micrococcales</taxon>
        <taxon>Intrasporangiaceae</taxon>
        <taxon>Lapillicoccus</taxon>
    </lineage>
</organism>
<proteinExistence type="predicted"/>
<comment type="caution">
    <text evidence="1">The sequence shown here is derived from an EMBL/GenBank/DDBJ whole genome shotgun (WGS) entry which is preliminary data.</text>
</comment>
<keyword evidence="2" id="KW-1185">Reference proteome</keyword>
<accession>A0A542DYM0</accession>
<sequence>MSDGTVPDPQDVDILMTYVTETVGTNPQGWPGGWPDEIEAAVIDTVFSIRARYGDRGRGTGVIGVVDRWRSHRGGTADDLDVLARDDPQSVRSVLRNDAKVAGRPKADVVQDVARSFTAMGIRHAEDLRRDPVAAKQAYLSVHGCGPVTWAYLRMLCDLDDVKADTWVVRFVRDKVPGAPPSEASRLVKAVASTLGVDAYRLDHAIWAYRRGV</sequence>
<dbReference type="EMBL" id="VFMN01000001">
    <property type="protein sequence ID" value="TQJ08024.1"/>
    <property type="molecule type" value="Genomic_DNA"/>
</dbReference>
<reference evidence="1 2" key="1">
    <citation type="submission" date="2019-06" db="EMBL/GenBank/DDBJ databases">
        <title>Sequencing the genomes of 1000 actinobacteria strains.</title>
        <authorList>
            <person name="Klenk H.-P."/>
        </authorList>
    </citation>
    <scope>NUCLEOTIDE SEQUENCE [LARGE SCALE GENOMIC DNA]</scope>
    <source>
        <strain evidence="1 2">DSM 18607</strain>
    </source>
</reference>
<evidence type="ECO:0000313" key="1">
    <source>
        <dbReference type="EMBL" id="TQJ08024.1"/>
    </source>
</evidence>
<dbReference type="AlphaFoldDB" id="A0A542DYM0"/>